<dbReference type="PANTHER" id="PTHR22932:SF10">
    <property type="entry name" value="CO-CHAPERONE PROTEIN P23"/>
    <property type="match status" value="1"/>
</dbReference>
<dbReference type="Pfam" id="PF04969">
    <property type="entry name" value="CS"/>
    <property type="match status" value="1"/>
</dbReference>
<feature type="domain" description="CS" evidence="3">
    <location>
        <begin position="15"/>
        <end position="126"/>
    </location>
</feature>
<dbReference type="SUPFAM" id="SSF49764">
    <property type="entry name" value="HSP20-like chaperones"/>
    <property type="match status" value="1"/>
</dbReference>
<keyword evidence="2" id="KW-0963">Cytoplasm</keyword>
<dbReference type="InterPro" id="IPR007052">
    <property type="entry name" value="CS_dom"/>
</dbReference>
<dbReference type="InterPro" id="IPR045250">
    <property type="entry name" value="p23-like"/>
</dbReference>
<name>A0AAV8U4H4_9ROSI</name>
<dbReference type="AlphaFoldDB" id="A0AAV8U4H4"/>
<comment type="subunit">
    <text evidence="2">Interacts with HSP90 in an ATP-dependent manner.</text>
</comment>
<sequence length="126" mass="14921">MMITSVMKLVYNDMFRHPTVKWAQRSDRIYITIELPDAKDGKLKLEPEGRLTFSATKGEESRYNLGARHIVYVIKKAEKKWRSRLIKWEGKPPAFIHVDWDKWIDEDDEKVEGNMSFDDRDFSVSL</sequence>
<dbReference type="GO" id="GO:0051879">
    <property type="term" value="F:Hsp90 protein binding"/>
    <property type="evidence" value="ECO:0007669"/>
    <property type="project" value="UniProtKB-UniRule"/>
</dbReference>
<proteinExistence type="inferred from homology"/>
<dbReference type="PROSITE" id="PS51203">
    <property type="entry name" value="CS"/>
    <property type="match status" value="1"/>
</dbReference>
<dbReference type="GO" id="GO:0005634">
    <property type="term" value="C:nucleus"/>
    <property type="evidence" value="ECO:0007669"/>
    <property type="project" value="UniProtKB-SubCell"/>
</dbReference>
<evidence type="ECO:0000313" key="5">
    <source>
        <dbReference type="Proteomes" id="UP001159364"/>
    </source>
</evidence>
<protein>
    <recommendedName>
        <fullName evidence="2">Co-chaperone protein p23</fullName>
    </recommendedName>
</protein>
<comment type="function">
    <text evidence="2">Acts as a co-chaperone for HSP90.</text>
</comment>
<comment type="caution">
    <text evidence="4">The sequence shown here is derived from an EMBL/GenBank/DDBJ whole genome shotgun (WGS) entry which is preliminary data.</text>
</comment>
<comment type="similarity">
    <text evidence="1 2">Belongs to the p23/wos2 family.</text>
</comment>
<evidence type="ECO:0000313" key="4">
    <source>
        <dbReference type="EMBL" id="KAJ8774217.1"/>
    </source>
</evidence>
<evidence type="ECO:0000256" key="2">
    <source>
        <dbReference type="RuleBase" id="RU369032"/>
    </source>
</evidence>
<dbReference type="EMBL" id="JAIWQS010000001">
    <property type="protein sequence ID" value="KAJ8774217.1"/>
    <property type="molecule type" value="Genomic_DNA"/>
</dbReference>
<accession>A0AAV8U4H4</accession>
<dbReference type="GO" id="GO:0006457">
    <property type="term" value="P:protein folding"/>
    <property type="evidence" value="ECO:0007669"/>
    <property type="project" value="TreeGrafter"/>
</dbReference>
<keyword evidence="2" id="KW-0143">Chaperone</keyword>
<keyword evidence="2" id="KW-0539">Nucleus</keyword>
<dbReference type="InterPro" id="IPR008978">
    <property type="entry name" value="HSP20-like_chaperone"/>
</dbReference>
<dbReference type="GO" id="GO:0006950">
    <property type="term" value="P:response to stress"/>
    <property type="evidence" value="ECO:0007669"/>
    <property type="project" value="UniProtKB-ARBA"/>
</dbReference>
<comment type="subcellular location">
    <subcellularLocation>
        <location evidence="2">Cytoplasm</location>
    </subcellularLocation>
    <subcellularLocation>
        <location evidence="2">Nucleus</location>
    </subcellularLocation>
</comment>
<dbReference type="GO" id="GO:0051087">
    <property type="term" value="F:protein-folding chaperone binding"/>
    <property type="evidence" value="ECO:0007669"/>
    <property type="project" value="TreeGrafter"/>
</dbReference>
<evidence type="ECO:0000256" key="1">
    <source>
        <dbReference type="ARBA" id="ARBA00025733"/>
    </source>
</evidence>
<reference evidence="4 5" key="1">
    <citation type="submission" date="2021-09" db="EMBL/GenBank/DDBJ databases">
        <title>Genomic insights and catalytic innovation underlie evolution of tropane alkaloids biosynthesis.</title>
        <authorList>
            <person name="Wang Y.-J."/>
            <person name="Tian T."/>
            <person name="Huang J.-P."/>
            <person name="Huang S.-X."/>
        </authorList>
    </citation>
    <scope>NUCLEOTIDE SEQUENCE [LARGE SCALE GENOMIC DNA]</scope>
    <source>
        <strain evidence="4">KIB-2018</strain>
        <tissue evidence="4">Leaf</tissue>
    </source>
</reference>
<dbReference type="CDD" id="cd06465">
    <property type="entry name" value="p23_hB-ind1_like"/>
    <property type="match status" value="1"/>
</dbReference>
<dbReference type="Gene3D" id="2.60.40.790">
    <property type="match status" value="2"/>
</dbReference>
<dbReference type="GO" id="GO:0051131">
    <property type="term" value="P:chaperone-mediated protein complex assembly"/>
    <property type="evidence" value="ECO:0007669"/>
    <property type="project" value="TreeGrafter"/>
</dbReference>
<organism evidence="4 5">
    <name type="scientific">Erythroxylum novogranatense</name>
    <dbReference type="NCBI Taxonomy" id="1862640"/>
    <lineage>
        <taxon>Eukaryota</taxon>
        <taxon>Viridiplantae</taxon>
        <taxon>Streptophyta</taxon>
        <taxon>Embryophyta</taxon>
        <taxon>Tracheophyta</taxon>
        <taxon>Spermatophyta</taxon>
        <taxon>Magnoliopsida</taxon>
        <taxon>eudicotyledons</taxon>
        <taxon>Gunneridae</taxon>
        <taxon>Pentapetalae</taxon>
        <taxon>rosids</taxon>
        <taxon>fabids</taxon>
        <taxon>Malpighiales</taxon>
        <taxon>Erythroxylaceae</taxon>
        <taxon>Erythroxylum</taxon>
    </lineage>
</organism>
<evidence type="ECO:0000259" key="3">
    <source>
        <dbReference type="PROSITE" id="PS51203"/>
    </source>
</evidence>
<keyword evidence="5" id="KW-1185">Reference proteome</keyword>
<dbReference type="Proteomes" id="UP001159364">
    <property type="component" value="Linkage Group LG01"/>
</dbReference>
<dbReference type="PANTHER" id="PTHR22932">
    <property type="entry name" value="TELOMERASE-BINDING PROTEIN P23 HSP90 CO-CHAPERONE"/>
    <property type="match status" value="1"/>
</dbReference>
<dbReference type="GO" id="GO:0005829">
    <property type="term" value="C:cytosol"/>
    <property type="evidence" value="ECO:0007669"/>
    <property type="project" value="TreeGrafter"/>
</dbReference>
<gene>
    <name evidence="4" type="ORF">K2173_009648</name>
</gene>